<dbReference type="InterPro" id="IPR002083">
    <property type="entry name" value="MATH/TRAF_dom"/>
</dbReference>
<dbReference type="InterPro" id="IPR008974">
    <property type="entry name" value="TRAF-like"/>
</dbReference>
<dbReference type="InParanoid" id="A0A1X7T6X8"/>
<dbReference type="AlphaFoldDB" id="A0A1X7T6X8"/>
<dbReference type="Gene3D" id="2.60.210.10">
    <property type="entry name" value="Apoptosis, Tumor Necrosis Factor Receptor Associated Protein 2, Chain A"/>
    <property type="match status" value="1"/>
</dbReference>
<dbReference type="Pfam" id="PF22486">
    <property type="entry name" value="MATH_2"/>
    <property type="match status" value="1"/>
</dbReference>
<dbReference type="OrthoDB" id="5574452at2759"/>
<sequence>MEEMDHKSVCSKYPIECIFKDFGCHKNPIKEDYEKHMNENVHTHLSMLVMRFKNNQYVYHSLDLKQPMVCKYDELLHSNPSFLIHVYTASGYHMMVDVAIYHESYEKYLSIYIKLIAEDYDHVIDYPCANLFTIEILNQLEDNNHIYRRLSLPEPFNLITPLSMQQRYISSEELAYKNPPYIDEVQCDNTPCYGIRRFISLDELTFSTQEKKQYIMDNKMFIRIRSQNKIKNPWVLSDHIVSPQLSLPEYSYP</sequence>
<dbReference type="SUPFAM" id="SSF49599">
    <property type="entry name" value="TRAF domain-like"/>
    <property type="match status" value="1"/>
</dbReference>
<dbReference type="EnsemblMetazoa" id="Aqu2.1.10275_001">
    <property type="protein sequence ID" value="Aqu2.1.10275_001"/>
    <property type="gene ID" value="Aqu2.1.10275"/>
</dbReference>
<protein>
    <recommendedName>
        <fullName evidence="1">MATH domain-containing protein</fullName>
    </recommendedName>
</protein>
<evidence type="ECO:0000313" key="2">
    <source>
        <dbReference type="EnsemblMetazoa" id="Aqu2.1.10275_001"/>
    </source>
</evidence>
<reference evidence="2" key="1">
    <citation type="submission" date="2017-05" db="UniProtKB">
        <authorList>
            <consortium name="EnsemblMetazoa"/>
        </authorList>
    </citation>
    <scope>IDENTIFICATION</scope>
</reference>
<name>A0A1X7T6X8_AMPQE</name>
<accession>A0A1X7T6X8</accession>
<evidence type="ECO:0000259" key="1">
    <source>
        <dbReference type="Pfam" id="PF22486"/>
    </source>
</evidence>
<proteinExistence type="predicted"/>
<organism evidence="2">
    <name type="scientific">Amphimedon queenslandica</name>
    <name type="common">Sponge</name>
    <dbReference type="NCBI Taxonomy" id="400682"/>
    <lineage>
        <taxon>Eukaryota</taxon>
        <taxon>Metazoa</taxon>
        <taxon>Porifera</taxon>
        <taxon>Demospongiae</taxon>
        <taxon>Heteroscleromorpha</taxon>
        <taxon>Haplosclerida</taxon>
        <taxon>Niphatidae</taxon>
        <taxon>Amphimedon</taxon>
    </lineage>
</organism>
<feature type="domain" description="MATH" evidence="1">
    <location>
        <begin position="85"/>
        <end position="224"/>
    </location>
</feature>